<evidence type="ECO:0000256" key="5">
    <source>
        <dbReference type="ARBA" id="ARBA00022679"/>
    </source>
</evidence>
<dbReference type="GO" id="GO:0016301">
    <property type="term" value="F:kinase activity"/>
    <property type="evidence" value="ECO:0007669"/>
    <property type="project" value="UniProtKB-KW"/>
</dbReference>
<feature type="domain" description="PTS EIIA type-4" evidence="8">
    <location>
        <begin position="1"/>
        <end position="122"/>
    </location>
</feature>
<evidence type="ECO:0000259" key="8">
    <source>
        <dbReference type="PROSITE" id="PS51096"/>
    </source>
</evidence>
<evidence type="ECO:0000313" key="9">
    <source>
        <dbReference type="EMBL" id="QIE54339.1"/>
    </source>
</evidence>
<comment type="subcellular location">
    <subcellularLocation>
        <location evidence="1">Cytoplasm</location>
    </subcellularLocation>
</comment>
<dbReference type="InterPro" id="IPR036662">
    <property type="entry name" value="PTS_EIIA_man-typ_sf"/>
</dbReference>
<organism evidence="9 10">
    <name type="scientific">Pikeienuella piscinae</name>
    <dbReference type="NCBI Taxonomy" id="2748098"/>
    <lineage>
        <taxon>Bacteria</taxon>
        <taxon>Pseudomonadati</taxon>
        <taxon>Pseudomonadota</taxon>
        <taxon>Alphaproteobacteria</taxon>
        <taxon>Rhodobacterales</taxon>
        <taxon>Paracoccaceae</taxon>
        <taxon>Pikeienuella</taxon>
    </lineage>
</organism>
<sequence length="134" mass="13550">MIGMVIVAHGGLARELLAATEHVVGPLDDAVAVSTGPEDDLAAKQAEIDAAVAGVNRGDGVVVVTDMFGGTPCNLAIGCMGAAGVEVIYGANLPMLVKIAKVRARPLDEAVDAAIEAGRKYIDAAGRMLQAKAV</sequence>
<proteinExistence type="predicted"/>
<dbReference type="Proteomes" id="UP000503336">
    <property type="component" value="Chromosome"/>
</dbReference>
<dbReference type="PROSITE" id="PS51096">
    <property type="entry name" value="PTS_EIIA_TYPE_4"/>
    <property type="match status" value="1"/>
</dbReference>
<keyword evidence="10" id="KW-1185">Reference proteome</keyword>
<dbReference type="EMBL" id="CP049056">
    <property type="protein sequence ID" value="QIE54339.1"/>
    <property type="molecule type" value="Genomic_DNA"/>
</dbReference>
<dbReference type="Gene3D" id="3.40.50.510">
    <property type="entry name" value="Phosphotransferase system, mannose-type IIA component"/>
    <property type="match status" value="1"/>
</dbReference>
<dbReference type="GO" id="GO:0005737">
    <property type="term" value="C:cytoplasm"/>
    <property type="evidence" value="ECO:0007669"/>
    <property type="project" value="UniProtKB-SubCell"/>
</dbReference>
<dbReference type="InterPro" id="IPR051471">
    <property type="entry name" value="Bacterial_PTS_sugar_comp"/>
</dbReference>
<name>A0A7L5BXL1_9RHOB</name>
<dbReference type="Pfam" id="PF03610">
    <property type="entry name" value="EIIA-man"/>
    <property type="match status" value="1"/>
</dbReference>
<dbReference type="PANTHER" id="PTHR33799:SF1">
    <property type="entry name" value="PTS SYSTEM MANNOSE-SPECIFIC EIIAB COMPONENT-RELATED"/>
    <property type="match status" value="1"/>
</dbReference>
<dbReference type="GO" id="GO:0009401">
    <property type="term" value="P:phosphoenolpyruvate-dependent sugar phosphotransferase system"/>
    <property type="evidence" value="ECO:0007669"/>
    <property type="project" value="UniProtKB-KW"/>
</dbReference>
<evidence type="ECO:0000256" key="1">
    <source>
        <dbReference type="ARBA" id="ARBA00004496"/>
    </source>
</evidence>
<dbReference type="PANTHER" id="PTHR33799">
    <property type="entry name" value="PTS PERMEASE-RELATED-RELATED"/>
    <property type="match status" value="1"/>
</dbReference>
<evidence type="ECO:0000256" key="7">
    <source>
        <dbReference type="ARBA" id="ARBA00022777"/>
    </source>
</evidence>
<keyword evidence="6" id="KW-0598">Phosphotransferase system</keyword>
<dbReference type="CDD" id="cd00006">
    <property type="entry name" value="PTS_IIA_man"/>
    <property type="match status" value="1"/>
</dbReference>
<dbReference type="AlphaFoldDB" id="A0A7L5BXL1"/>
<dbReference type="InterPro" id="IPR033887">
    <property type="entry name" value="PTS_IIA_man"/>
</dbReference>
<reference evidence="9 10" key="1">
    <citation type="submission" date="2020-02" db="EMBL/GenBank/DDBJ databases">
        <title>complete genome sequence of Rhodobacteraceae bacterium.</title>
        <authorList>
            <person name="Park J."/>
            <person name="Kim Y.-S."/>
            <person name="Kim K.-H."/>
        </authorList>
    </citation>
    <scope>NUCLEOTIDE SEQUENCE [LARGE SCALE GENOMIC DNA]</scope>
    <source>
        <strain evidence="9 10">RR4-56</strain>
    </source>
</reference>
<dbReference type="RefSeq" id="WP_165094431.1">
    <property type="nucleotide sequence ID" value="NZ_CP049056.1"/>
</dbReference>
<dbReference type="GO" id="GO:0016020">
    <property type="term" value="C:membrane"/>
    <property type="evidence" value="ECO:0007669"/>
    <property type="project" value="InterPro"/>
</dbReference>
<protein>
    <submittedName>
        <fullName evidence="9">PTS fructose transporter subunit IIA</fullName>
    </submittedName>
</protein>
<keyword evidence="2" id="KW-0813">Transport</keyword>
<evidence type="ECO:0000313" key="10">
    <source>
        <dbReference type="Proteomes" id="UP000503336"/>
    </source>
</evidence>
<dbReference type="SUPFAM" id="SSF53062">
    <property type="entry name" value="PTS system fructose IIA component-like"/>
    <property type="match status" value="1"/>
</dbReference>
<evidence type="ECO:0000256" key="2">
    <source>
        <dbReference type="ARBA" id="ARBA00022448"/>
    </source>
</evidence>
<keyword evidence="3" id="KW-0963">Cytoplasm</keyword>
<gene>
    <name evidence="9" type="ORF">G5B40_02105</name>
</gene>
<evidence type="ECO:0000256" key="3">
    <source>
        <dbReference type="ARBA" id="ARBA00022490"/>
    </source>
</evidence>
<accession>A0A7L5BXL1</accession>
<evidence type="ECO:0000256" key="4">
    <source>
        <dbReference type="ARBA" id="ARBA00022597"/>
    </source>
</evidence>
<evidence type="ECO:0000256" key="6">
    <source>
        <dbReference type="ARBA" id="ARBA00022683"/>
    </source>
</evidence>
<keyword evidence="7" id="KW-0418">Kinase</keyword>
<keyword evidence="5" id="KW-0808">Transferase</keyword>
<dbReference type="KEGG" id="hdh:G5B40_02105"/>
<dbReference type="InterPro" id="IPR004701">
    <property type="entry name" value="PTS_EIIA_man-typ"/>
</dbReference>
<keyword evidence="4" id="KW-0762">Sugar transport</keyword>